<keyword evidence="3" id="KW-1185">Reference proteome</keyword>
<dbReference type="OrthoDB" id="9791779at2"/>
<dbReference type="Pfam" id="PF00561">
    <property type="entry name" value="Abhydrolase_1"/>
    <property type="match status" value="1"/>
</dbReference>
<dbReference type="InterPro" id="IPR029058">
    <property type="entry name" value="AB_hydrolase_fold"/>
</dbReference>
<dbReference type="InterPro" id="IPR000073">
    <property type="entry name" value="AB_hydrolase_1"/>
</dbReference>
<sequence>MSIKRISKLTYLSKEFSDMYQMDPILKQILDIHRAQAEDIIQRTASKRVRDAFVSCWNYFNNGSISASVSGDKIRFDADEIIQTIDKWIKDFEVCKEAEIAKLYRMEDPSYQDRSRVINIQNDIDHHIRYIYQMLKGKITQIDIEFSNAARAYRSPIHQALNDMNRLYSEMNDIKGPFSGFKDVSVYIHGIEDNGDSFLDSAKKAANIGDVLIYENRDGDISYHLVTEEGILGPEVIKSIDDLKNNKEFSKDARLHLIYETEYKNEHRQKTSDDLTDKLIEMGLLNEETKLNMFAHSYGGRRSFQFAMDYPENVSSITTIGTPYDENLLSGLANTFPTIAGFMNKVSDEYSDYLDFNTLNTTTNNQIKFSNAYTDMTSEEMKEDVKNLKSANPEIYSQLDDMEITAVAGRDFYERPSGRLGTSTVKYYDSHDGAVSITSQHAESLGSLIDQRPTYAIEGESITNPAHSNEIESEEFIELIRKVNLSK</sequence>
<keyword evidence="2" id="KW-0378">Hydrolase</keyword>
<reference evidence="2 3" key="1">
    <citation type="submission" date="2019-07" db="EMBL/GenBank/DDBJ databases">
        <title>Allobacillus sp. nov. SKP isolated from shrimp paste of Euphausiacea.</title>
        <authorList>
            <person name="Kanchanasin P."/>
            <person name="Tanasupawat S."/>
            <person name="Shi W."/>
            <person name="Wu L."/>
            <person name="Ma J."/>
        </authorList>
    </citation>
    <scope>NUCLEOTIDE SEQUENCE [LARGE SCALE GENOMIC DNA]</scope>
    <source>
        <strain evidence="2 3">SKP4-8</strain>
    </source>
</reference>
<dbReference type="GO" id="GO:0016787">
    <property type="term" value="F:hydrolase activity"/>
    <property type="evidence" value="ECO:0007669"/>
    <property type="project" value="UniProtKB-KW"/>
</dbReference>
<protein>
    <submittedName>
        <fullName evidence="2">Alpha/beta hydrolase</fullName>
    </submittedName>
</protein>
<evidence type="ECO:0000313" key="2">
    <source>
        <dbReference type="EMBL" id="TSJ62582.1"/>
    </source>
</evidence>
<dbReference type="AlphaFoldDB" id="A0A556PDW0"/>
<evidence type="ECO:0000313" key="3">
    <source>
        <dbReference type="Proteomes" id="UP000316425"/>
    </source>
</evidence>
<dbReference type="EMBL" id="VMHE01000018">
    <property type="protein sequence ID" value="TSJ62582.1"/>
    <property type="molecule type" value="Genomic_DNA"/>
</dbReference>
<evidence type="ECO:0000259" key="1">
    <source>
        <dbReference type="Pfam" id="PF00561"/>
    </source>
</evidence>
<feature type="domain" description="AB hydrolase-1" evidence="1">
    <location>
        <begin position="289"/>
        <end position="392"/>
    </location>
</feature>
<accession>A0A556PDW0</accession>
<proteinExistence type="predicted"/>
<dbReference type="Proteomes" id="UP000316425">
    <property type="component" value="Unassembled WGS sequence"/>
</dbReference>
<dbReference type="Gene3D" id="3.40.50.1820">
    <property type="entry name" value="alpha/beta hydrolase"/>
    <property type="match status" value="1"/>
</dbReference>
<organism evidence="2 3">
    <name type="scientific">Allobacillus salarius</name>
    <dbReference type="NCBI Taxonomy" id="1955272"/>
    <lineage>
        <taxon>Bacteria</taxon>
        <taxon>Bacillati</taxon>
        <taxon>Bacillota</taxon>
        <taxon>Bacilli</taxon>
        <taxon>Bacillales</taxon>
        <taxon>Bacillaceae</taxon>
        <taxon>Allobacillus</taxon>
    </lineage>
</organism>
<dbReference type="SUPFAM" id="SSF53474">
    <property type="entry name" value="alpha/beta-Hydrolases"/>
    <property type="match status" value="1"/>
</dbReference>
<comment type="caution">
    <text evidence="2">The sequence shown here is derived from an EMBL/GenBank/DDBJ whole genome shotgun (WGS) entry which is preliminary data.</text>
</comment>
<gene>
    <name evidence="2" type="ORF">FPQ13_09720</name>
</gene>
<name>A0A556PDW0_9BACI</name>